<dbReference type="Pfam" id="PF00098">
    <property type="entry name" value="zf-CCHC"/>
    <property type="match status" value="1"/>
</dbReference>
<dbReference type="InterPro" id="IPR036875">
    <property type="entry name" value="Znf_CCHC_sf"/>
</dbReference>
<dbReference type="SMART" id="SM00343">
    <property type="entry name" value="ZnF_C2HC"/>
    <property type="match status" value="1"/>
</dbReference>
<keyword evidence="1" id="KW-0863">Zinc-finger</keyword>
<evidence type="ECO:0000259" key="3">
    <source>
        <dbReference type="PROSITE" id="PS50158"/>
    </source>
</evidence>
<evidence type="ECO:0000256" key="1">
    <source>
        <dbReference type="PROSITE-ProRule" id="PRU00047"/>
    </source>
</evidence>
<comment type="caution">
    <text evidence="4">The sequence shown here is derived from an EMBL/GenBank/DDBJ whole genome shotgun (WGS) entry which is preliminary data.</text>
</comment>
<protein>
    <recommendedName>
        <fullName evidence="3">CCHC-type domain-containing protein</fullName>
    </recommendedName>
</protein>
<organism evidence="4 5">
    <name type="scientific">Anisodus acutangulus</name>
    <dbReference type="NCBI Taxonomy" id="402998"/>
    <lineage>
        <taxon>Eukaryota</taxon>
        <taxon>Viridiplantae</taxon>
        <taxon>Streptophyta</taxon>
        <taxon>Embryophyta</taxon>
        <taxon>Tracheophyta</taxon>
        <taxon>Spermatophyta</taxon>
        <taxon>Magnoliopsida</taxon>
        <taxon>eudicotyledons</taxon>
        <taxon>Gunneridae</taxon>
        <taxon>Pentapetalae</taxon>
        <taxon>asterids</taxon>
        <taxon>lamiids</taxon>
        <taxon>Solanales</taxon>
        <taxon>Solanaceae</taxon>
        <taxon>Solanoideae</taxon>
        <taxon>Hyoscyameae</taxon>
        <taxon>Anisodus</taxon>
    </lineage>
</organism>
<dbReference type="PANTHER" id="PTHR33054">
    <property type="entry name" value="CCHC-TYPE DOMAIN-CONTAINING PROTEIN"/>
    <property type="match status" value="1"/>
</dbReference>
<feature type="domain" description="CCHC-type" evidence="3">
    <location>
        <begin position="312"/>
        <end position="327"/>
    </location>
</feature>
<keyword evidence="1" id="KW-0479">Metal-binding</keyword>
<feature type="region of interest" description="Disordered" evidence="2">
    <location>
        <begin position="286"/>
        <end position="305"/>
    </location>
</feature>
<keyword evidence="1" id="KW-0862">Zinc</keyword>
<dbReference type="InterPro" id="IPR001878">
    <property type="entry name" value="Znf_CCHC"/>
</dbReference>
<dbReference type="Pfam" id="PF24925">
    <property type="entry name" value="DUF7746"/>
    <property type="match status" value="1"/>
</dbReference>
<dbReference type="GO" id="GO:0003676">
    <property type="term" value="F:nucleic acid binding"/>
    <property type="evidence" value="ECO:0007669"/>
    <property type="project" value="InterPro"/>
</dbReference>
<dbReference type="PROSITE" id="PS50158">
    <property type="entry name" value="ZF_CCHC"/>
    <property type="match status" value="1"/>
</dbReference>
<keyword evidence="5" id="KW-1185">Reference proteome</keyword>
<dbReference type="GO" id="GO:0008270">
    <property type="term" value="F:zinc ion binding"/>
    <property type="evidence" value="ECO:0007669"/>
    <property type="project" value="UniProtKB-KW"/>
</dbReference>
<evidence type="ECO:0000256" key="2">
    <source>
        <dbReference type="SAM" id="MobiDB-lite"/>
    </source>
</evidence>
<accession>A0A9Q1LT70</accession>
<evidence type="ECO:0000313" key="4">
    <source>
        <dbReference type="EMBL" id="KAJ8543328.1"/>
    </source>
</evidence>
<feature type="region of interest" description="Disordered" evidence="2">
    <location>
        <begin position="1"/>
        <end position="37"/>
    </location>
</feature>
<sequence>MIAEERAKKAQKPLETSANIQPPASMEGINLEKDQGNPLAKDIENLISQLSDKMKLSPSTSKSVIGMVNTKDTGESSDNRIAAVKRGSNWTPRNASESYYYPRPTPMDVLIEEGTWKNDHTAYTGTEIVEWNIDGGAETQIYRTCHKTLMYAAAAKGNNQTELSITKMICVGFTGKLKAWWDNYLSPDQKMQITNSIPRYPGICVSYGMLISKCTEEGLALCNDIKLQRQLKKQRLTEKTQLGEFCQQFAMDESAPTQKTGKRKNHVVKPQKKEYYEKYKAAPYKKKAAKRRARNQKTGRVPKKRTTKTTTCYACGEVGHYANRCKKKKADKIKALKIDDNIKDALMKIMIPSDDSDDSDKSVTTDSEDPYSSSSGESDSYICTSSNCQKNREEDT</sequence>
<dbReference type="SUPFAM" id="SSF57756">
    <property type="entry name" value="Retrovirus zinc finger-like domains"/>
    <property type="match status" value="1"/>
</dbReference>
<dbReference type="Proteomes" id="UP001152561">
    <property type="component" value="Unassembled WGS sequence"/>
</dbReference>
<dbReference type="InterPro" id="IPR056648">
    <property type="entry name" value="DUF7746"/>
</dbReference>
<dbReference type="Gene3D" id="4.10.60.10">
    <property type="entry name" value="Zinc finger, CCHC-type"/>
    <property type="match status" value="1"/>
</dbReference>
<evidence type="ECO:0000313" key="5">
    <source>
        <dbReference type="Proteomes" id="UP001152561"/>
    </source>
</evidence>
<feature type="compositionally biased region" description="Low complexity" evidence="2">
    <location>
        <begin position="362"/>
        <end position="381"/>
    </location>
</feature>
<dbReference type="PANTHER" id="PTHR33054:SF9">
    <property type="entry name" value="CCHC-TYPE DOMAIN-CONTAINING PROTEIN"/>
    <property type="match status" value="1"/>
</dbReference>
<feature type="region of interest" description="Disordered" evidence="2">
    <location>
        <begin position="350"/>
        <end position="396"/>
    </location>
</feature>
<reference evidence="5" key="1">
    <citation type="journal article" date="2023" name="Proc. Natl. Acad. Sci. U.S.A.">
        <title>Genomic and structural basis for evolution of tropane alkaloid biosynthesis.</title>
        <authorList>
            <person name="Wanga Y.-J."/>
            <person name="Taina T."/>
            <person name="Yua J.-Y."/>
            <person name="Lia J."/>
            <person name="Xua B."/>
            <person name="Chenc J."/>
            <person name="D'Auriad J.C."/>
            <person name="Huanga J.-P."/>
            <person name="Huanga S.-X."/>
        </authorList>
    </citation>
    <scope>NUCLEOTIDE SEQUENCE [LARGE SCALE GENOMIC DNA]</scope>
    <source>
        <strain evidence="5">cv. KIB-2019</strain>
    </source>
</reference>
<dbReference type="OrthoDB" id="1735266at2759"/>
<gene>
    <name evidence="4" type="ORF">K7X08_005851</name>
</gene>
<name>A0A9Q1LT70_9SOLA</name>
<dbReference type="EMBL" id="JAJAGQ010000014">
    <property type="protein sequence ID" value="KAJ8543328.1"/>
    <property type="molecule type" value="Genomic_DNA"/>
</dbReference>
<dbReference type="AlphaFoldDB" id="A0A9Q1LT70"/>
<proteinExistence type="predicted"/>